<evidence type="ECO:0000256" key="7">
    <source>
        <dbReference type="ARBA" id="ARBA00022792"/>
    </source>
</evidence>
<dbReference type="AlphaFoldDB" id="A0A392NXW2"/>
<reference evidence="17 18" key="1">
    <citation type="journal article" date="2018" name="Front. Plant Sci.">
        <title>Red Clover (Trifolium pratense) and Zigzag Clover (T. medium) - A Picture of Genomic Similarities and Differences.</title>
        <authorList>
            <person name="Dluhosova J."/>
            <person name="Istvanek J."/>
            <person name="Nedelnik J."/>
            <person name="Repkova J."/>
        </authorList>
    </citation>
    <scope>NUCLEOTIDE SEQUENCE [LARGE SCALE GENOMIC DNA]</scope>
    <source>
        <strain evidence="18">cv. 10/8</strain>
        <tissue evidence="17">Leaf</tissue>
    </source>
</reference>
<comment type="catalytic activity">
    <reaction evidence="14">
        <text>Ca(2+)(in) = Ca(2+)(out)</text>
        <dbReference type="Rhea" id="RHEA:29671"/>
        <dbReference type="ChEBI" id="CHEBI:29108"/>
    </reaction>
</comment>
<dbReference type="GO" id="GO:0051560">
    <property type="term" value="P:mitochondrial calcium ion homeostasis"/>
    <property type="evidence" value="ECO:0007669"/>
    <property type="project" value="InterPro"/>
</dbReference>
<evidence type="ECO:0000256" key="9">
    <source>
        <dbReference type="ARBA" id="ARBA00022989"/>
    </source>
</evidence>
<proteinExistence type="inferred from homology"/>
<evidence type="ECO:0000256" key="1">
    <source>
        <dbReference type="ARBA" id="ARBA00004448"/>
    </source>
</evidence>
<evidence type="ECO:0000256" key="12">
    <source>
        <dbReference type="ARBA" id="ARBA00023136"/>
    </source>
</evidence>
<evidence type="ECO:0000256" key="6">
    <source>
        <dbReference type="ARBA" id="ARBA00022692"/>
    </source>
</evidence>
<comment type="similarity">
    <text evidence="2">Belongs to the MCU (TC 1.A.77) family.</text>
</comment>
<comment type="caution">
    <text evidence="17">The sequence shown here is derived from an EMBL/GenBank/DDBJ whole genome shotgun (WGS) entry which is preliminary data.</text>
</comment>
<dbReference type="EMBL" id="LXQA010054901">
    <property type="protein sequence ID" value="MCI04294.1"/>
    <property type="molecule type" value="Genomic_DNA"/>
</dbReference>
<dbReference type="GO" id="GO:0015292">
    <property type="term" value="F:uniporter activity"/>
    <property type="evidence" value="ECO:0007669"/>
    <property type="project" value="TreeGrafter"/>
</dbReference>
<evidence type="ECO:0000256" key="5">
    <source>
        <dbReference type="ARBA" id="ARBA00022673"/>
    </source>
</evidence>
<keyword evidence="10" id="KW-0406">Ion transport</keyword>
<keyword evidence="3" id="KW-0813">Transport</keyword>
<keyword evidence="4" id="KW-0109">Calcium transport</keyword>
<dbReference type="InterPro" id="IPR006769">
    <property type="entry name" value="MCU_C"/>
</dbReference>
<keyword evidence="11" id="KW-0496">Mitochondrion</keyword>
<organism evidence="17 18">
    <name type="scientific">Trifolium medium</name>
    <dbReference type="NCBI Taxonomy" id="97028"/>
    <lineage>
        <taxon>Eukaryota</taxon>
        <taxon>Viridiplantae</taxon>
        <taxon>Streptophyta</taxon>
        <taxon>Embryophyta</taxon>
        <taxon>Tracheophyta</taxon>
        <taxon>Spermatophyta</taxon>
        <taxon>Magnoliopsida</taxon>
        <taxon>eudicotyledons</taxon>
        <taxon>Gunneridae</taxon>
        <taxon>Pentapetalae</taxon>
        <taxon>rosids</taxon>
        <taxon>fabids</taxon>
        <taxon>Fabales</taxon>
        <taxon>Fabaceae</taxon>
        <taxon>Papilionoideae</taxon>
        <taxon>50 kb inversion clade</taxon>
        <taxon>NPAAA clade</taxon>
        <taxon>Hologalegina</taxon>
        <taxon>IRL clade</taxon>
        <taxon>Trifolieae</taxon>
        <taxon>Trifolium</taxon>
    </lineage>
</organism>
<dbReference type="PANTHER" id="PTHR13462">
    <property type="entry name" value="CALCIUM UNIPORTER PROTEIN, MITOCHONDRIAL"/>
    <property type="match status" value="1"/>
</dbReference>
<evidence type="ECO:0000259" key="16">
    <source>
        <dbReference type="Pfam" id="PF04678"/>
    </source>
</evidence>
<keyword evidence="18" id="KW-1185">Reference proteome</keyword>
<evidence type="ECO:0000256" key="10">
    <source>
        <dbReference type="ARBA" id="ARBA00023065"/>
    </source>
</evidence>
<evidence type="ECO:0000256" key="3">
    <source>
        <dbReference type="ARBA" id="ARBA00022448"/>
    </source>
</evidence>
<evidence type="ECO:0000313" key="17">
    <source>
        <dbReference type="EMBL" id="MCI04294.1"/>
    </source>
</evidence>
<protein>
    <submittedName>
        <fullName evidence="17">Coiled-coil domain-containing protein 109A</fullName>
    </submittedName>
</protein>
<evidence type="ECO:0000256" key="11">
    <source>
        <dbReference type="ARBA" id="ARBA00023128"/>
    </source>
</evidence>
<dbReference type="GO" id="GO:0005262">
    <property type="term" value="F:calcium channel activity"/>
    <property type="evidence" value="ECO:0007669"/>
    <property type="project" value="UniProtKB-KW"/>
</dbReference>
<evidence type="ECO:0000256" key="4">
    <source>
        <dbReference type="ARBA" id="ARBA00022568"/>
    </source>
</evidence>
<dbReference type="PANTHER" id="PTHR13462:SF10">
    <property type="entry name" value="CALCIUM UNIPORTER PROTEIN, MITOCHONDRIAL"/>
    <property type="match status" value="1"/>
</dbReference>
<keyword evidence="9 15" id="KW-1133">Transmembrane helix</keyword>
<evidence type="ECO:0000313" key="18">
    <source>
        <dbReference type="Proteomes" id="UP000265520"/>
    </source>
</evidence>
<evidence type="ECO:0000256" key="14">
    <source>
        <dbReference type="ARBA" id="ARBA00036634"/>
    </source>
</evidence>
<evidence type="ECO:0000256" key="2">
    <source>
        <dbReference type="ARBA" id="ARBA00005653"/>
    </source>
</evidence>
<feature type="domain" description="Calcium uniporter protein C-terminal" evidence="16">
    <location>
        <begin position="13"/>
        <end position="71"/>
    </location>
</feature>
<evidence type="ECO:0000256" key="13">
    <source>
        <dbReference type="ARBA" id="ARBA00023303"/>
    </source>
</evidence>
<gene>
    <name evidence="17" type="ORF">A2U01_0025341</name>
</gene>
<name>A0A392NXW2_9FABA</name>
<dbReference type="InterPro" id="IPR039055">
    <property type="entry name" value="MCU_fam"/>
</dbReference>
<dbReference type="GO" id="GO:1990246">
    <property type="term" value="C:uniplex complex"/>
    <property type="evidence" value="ECO:0007669"/>
    <property type="project" value="TreeGrafter"/>
</dbReference>
<evidence type="ECO:0000256" key="8">
    <source>
        <dbReference type="ARBA" id="ARBA00022837"/>
    </source>
</evidence>
<keyword evidence="12 15" id="KW-0472">Membrane</keyword>
<comment type="subcellular location">
    <subcellularLocation>
        <location evidence="1">Mitochondrion inner membrane</location>
        <topology evidence="1">Multi-pass membrane protein</topology>
    </subcellularLocation>
</comment>
<keyword evidence="13" id="KW-0407">Ion channel</keyword>
<dbReference type="Proteomes" id="UP000265520">
    <property type="component" value="Unassembled WGS sequence"/>
</dbReference>
<feature type="non-terminal residue" evidence="17">
    <location>
        <position position="1"/>
    </location>
</feature>
<keyword evidence="5" id="KW-0107">Calcium channel</keyword>
<keyword evidence="7" id="KW-0999">Mitochondrion inner membrane</keyword>
<evidence type="ECO:0000256" key="15">
    <source>
        <dbReference type="SAM" id="Phobius"/>
    </source>
</evidence>
<accession>A0A392NXW2</accession>
<feature type="transmembrane region" description="Helical" evidence="15">
    <location>
        <begin position="45"/>
        <end position="65"/>
    </location>
</feature>
<dbReference type="GO" id="GO:0036444">
    <property type="term" value="P:calcium import into the mitochondrion"/>
    <property type="evidence" value="ECO:0007669"/>
    <property type="project" value="TreeGrafter"/>
</dbReference>
<keyword evidence="8" id="KW-0106">Calcium</keyword>
<sequence length="91" mass="10648">VVDLIRRAVPLALTSDDDPMREELKELQDKKKEIDVLAHKQVRRLLWSGLGFGVCTVGLFFRLTFWEFSWDRPYLPRLVEEALSFKAEEAL</sequence>
<keyword evidence="6 15" id="KW-0812">Transmembrane</keyword>
<dbReference type="Pfam" id="PF04678">
    <property type="entry name" value="MCU"/>
    <property type="match status" value="1"/>
</dbReference>